<dbReference type="GO" id="GO:0071111">
    <property type="term" value="F:cyclic-guanylate-specific phosphodiesterase activity"/>
    <property type="evidence" value="ECO:0007669"/>
    <property type="project" value="InterPro"/>
</dbReference>
<evidence type="ECO:0000313" key="1">
    <source>
        <dbReference type="EMBL" id="AYV24322.1"/>
    </source>
</evidence>
<organism evidence="1 2">
    <name type="scientific">Vibrio mediterranei</name>
    <dbReference type="NCBI Taxonomy" id="689"/>
    <lineage>
        <taxon>Bacteria</taxon>
        <taxon>Pseudomonadati</taxon>
        <taxon>Pseudomonadota</taxon>
        <taxon>Gammaproteobacteria</taxon>
        <taxon>Vibrionales</taxon>
        <taxon>Vibrionaceae</taxon>
        <taxon>Vibrio</taxon>
    </lineage>
</organism>
<sequence>MLNTRAIRQFPINLAKLILIIITSCVLAVNVITIDRINHINEDLSERKNEATWFILQLVKEYSNFITQTHITPLDTEKIWLSYDLTWSRFDIILNSKESANFIKQANYHDFFIAQFDKFKALERSLKLLQEKPELQTALNQRIKLNFNEVIHFINNKFQIESPLSEKSRTLIERLLVLQKVSTVALIVLFIVISVIFWIETKMRQTIQRRDPLTRLLNRVALTTDIKANLTAPHYNLLSIRVQNVAEVNQKYGIDYGDVIIKTAAQRVTGFLTDDLLLYRYSGAQFIILGKAEGSLISDKLVQRIKEELSKTIELSDMELVLDVSLSQEVNLKRSSLTETLTQLSRKALST</sequence>
<dbReference type="PROSITE" id="PS50887">
    <property type="entry name" value="GGDEF"/>
    <property type="match status" value="1"/>
</dbReference>
<dbReference type="InterPro" id="IPR050706">
    <property type="entry name" value="Cyclic-di-GMP_PDE-like"/>
</dbReference>
<protein>
    <submittedName>
        <fullName evidence="1">Diguanylate cyclase</fullName>
    </submittedName>
</protein>
<dbReference type="AlphaFoldDB" id="A0A3G4VL37"/>
<accession>A0A3G4VL37</accession>
<dbReference type="RefSeq" id="WP_124941896.1">
    <property type="nucleotide sequence ID" value="NZ_CP033578.1"/>
</dbReference>
<dbReference type="PANTHER" id="PTHR33121:SF79">
    <property type="entry name" value="CYCLIC DI-GMP PHOSPHODIESTERASE PDED-RELATED"/>
    <property type="match status" value="1"/>
</dbReference>
<proteinExistence type="predicted"/>
<dbReference type="InterPro" id="IPR043128">
    <property type="entry name" value="Rev_trsase/Diguanyl_cyclase"/>
</dbReference>
<dbReference type="InterPro" id="IPR000160">
    <property type="entry name" value="GGDEF_dom"/>
</dbReference>
<name>A0A3G4VL37_9VIBR</name>
<dbReference type="Proteomes" id="UP000279760">
    <property type="component" value="Chromosome 2"/>
</dbReference>
<evidence type="ECO:0000313" key="2">
    <source>
        <dbReference type="Proteomes" id="UP000279760"/>
    </source>
</evidence>
<dbReference type="PANTHER" id="PTHR33121">
    <property type="entry name" value="CYCLIC DI-GMP PHOSPHODIESTERASE PDEF"/>
    <property type="match status" value="1"/>
</dbReference>
<dbReference type="Pfam" id="PF00990">
    <property type="entry name" value="GGDEF"/>
    <property type="match status" value="1"/>
</dbReference>
<dbReference type="SUPFAM" id="SSF55073">
    <property type="entry name" value="Nucleotide cyclase"/>
    <property type="match status" value="1"/>
</dbReference>
<dbReference type="InterPro" id="IPR029787">
    <property type="entry name" value="Nucleotide_cyclase"/>
</dbReference>
<gene>
    <name evidence="1" type="ORF">ECB94_23995</name>
</gene>
<dbReference type="EMBL" id="CP033578">
    <property type="protein sequence ID" value="AYV24322.1"/>
    <property type="molecule type" value="Genomic_DNA"/>
</dbReference>
<dbReference type="Gene3D" id="3.30.70.270">
    <property type="match status" value="1"/>
</dbReference>
<dbReference type="SMART" id="SM00267">
    <property type="entry name" value="GGDEF"/>
    <property type="match status" value="1"/>
</dbReference>
<reference evidence="1 2" key="1">
    <citation type="submission" date="2018-11" db="EMBL/GenBank/DDBJ databases">
        <title>Complete Genome Sequence of Vbrio mediterranei 117-T6: a Potential Pathogen Bacteria Isolated from the Conchocelis of Pyropia.</title>
        <authorList>
            <person name="Liu Q."/>
        </authorList>
    </citation>
    <scope>NUCLEOTIDE SEQUENCE [LARGE SCALE GENOMIC DNA]</scope>
    <source>
        <strain evidence="1 2">117-T6</strain>
    </source>
</reference>
<dbReference type="GeneID" id="64088466"/>